<dbReference type="Pfam" id="PF22780">
    <property type="entry name" value="HI0933_like_1st"/>
    <property type="match status" value="1"/>
</dbReference>
<dbReference type="Gene3D" id="2.40.30.10">
    <property type="entry name" value="Translation factors"/>
    <property type="match status" value="1"/>
</dbReference>
<evidence type="ECO:0000256" key="3">
    <source>
        <dbReference type="ARBA" id="ARBA00022827"/>
    </source>
</evidence>
<dbReference type="InterPro" id="IPR055178">
    <property type="entry name" value="RsdA/BaiN/AoA(So)-like_dom"/>
</dbReference>
<dbReference type="Proteomes" id="UP000280696">
    <property type="component" value="Unassembled WGS sequence"/>
</dbReference>
<keyword evidence="8" id="KW-1185">Reference proteome</keyword>
<organism evidence="7 8">
    <name type="scientific">Parablautia intestinalis</name>
    <dbReference type="NCBI Taxonomy" id="2320100"/>
    <lineage>
        <taxon>Bacteria</taxon>
        <taxon>Bacillati</taxon>
        <taxon>Bacillota</taxon>
        <taxon>Clostridia</taxon>
        <taxon>Lachnospirales</taxon>
        <taxon>Lachnospiraceae</taxon>
        <taxon>Parablautia</taxon>
    </lineage>
</organism>
<proteinExistence type="predicted"/>
<comment type="cofactor">
    <cofactor evidence="1">
        <name>FAD</name>
        <dbReference type="ChEBI" id="CHEBI:57692"/>
    </cofactor>
</comment>
<dbReference type="SUPFAM" id="SSF51905">
    <property type="entry name" value="FAD/NAD(P)-binding domain"/>
    <property type="match status" value="1"/>
</dbReference>
<keyword evidence="4" id="KW-0732">Signal</keyword>
<feature type="domain" description="RsdA/BaiN/AoA(So)-like Rossmann fold-like" evidence="5">
    <location>
        <begin position="11"/>
        <end position="410"/>
    </location>
</feature>
<dbReference type="Pfam" id="PF03486">
    <property type="entry name" value="HI0933_like"/>
    <property type="match status" value="1"/>
</dbReference>
<dbReference type="PRINTS" id="PR00411">
    <property type="entry name" value="PNDRDTASEI"/>
</dbReference>
<dbReference type="PANTHER" id="PTHR42887:SF2">
    <property type="entry name" value="OS12G0638800 PROTEIN"/>
    <property type="match status" value="1"/>
</dbReference>
<evidence type="ECO:0000256" key="1">
    <source>
        <dbReference type="ARBA" id="ARBA00001974"/>
    </source>
</evidence>
<feature type="chain" id="PRO_5017205389" evidence="4">
    <location>
        <begin position="25"/>
        <end position="435"/>
    </location>
</feature>
<dbReference type="EMBL" id="RAYQ01000017">
    <property type="protein sequence ID" value="RKI90046.1"/>
    <property type="molecule type" value="Genomic_DNA"/>
</dbReference>
<keyword evidence="3" id="KW-0274">FAD</keyword>
<dbReference type="NCBIfam" id="TIGR00275">
    <property type="entry name" value="aminoacetone oxidase family FAD-binding enzyme"/>
    <property type="match status" value="1"/>
</dbReference>
<reference evidence="7 8" key="1">
    <citation type="submission" date="2018-09" db="EMBL/GenBank/DDBJ databases">
        <title>Murine metabolic-syndrome-specific gut microbial biobank.</title>
        <authorList>
            <person name="Liu C."/>
        </authorList>
    </citation>
    <scope>NUCLEOTIDE SEQUENCE [LARGE SCALE GENOMIC DNA]</scope>
    <source>
        <strain evidence="7 8">0.1xD8-82</strain>
    </source>
</reference>
<gene>
    <name evidence="7" type="ORF">D7V94_15595</name>
</gene>
<dbReference type="PANTHER" id="PTHR42887">
    <property type="entry name" value="OS12G0638800 PROTEIN"/>
    <property type="match status" value="1"/>
</dbReference>
<evidence type="ECO:0000256" key="2">
    <source>
        <dbReference type="ARBA" id="ARBA00022630"/>
    </source>
</evidence>
<dbReference type="InterPro" id="IPR004792">
    <property type="entry name" value="BaiN-like"/>
</dbReference>
<dbReference type="InterPro" id="IPR057661">
    <property type="entry name" value="RsdA/BaiN/AoA(So)_Rossmann"/>
</dbReference>
<keyword evidence="2" id="KW-0285">Flavoprotein</keyword>
<name>A0A3A9AS17_9FIRM</name>
<evidence type="ECO:0000259" key="6">
    <source>
        <dbReference type="Pfam" id="PF22780"/>
    </source>
</evidence>
<comment type="caution">
    <text evidence="7">The sequence shown here is derived from an EMBL/GenBank/DDBJ whole genome shotgun (WGS) entry which is preliminary data.</text>
</comment>
<protein>
    <submittedName>
        <fullName evidence="7">NAD(P)/FAD-dependent oxidoreductase</fullName>
    </submittedName>
</protein>
<dbReference type="AlphaFoldDB" id="A0A3A9AS17"/>
<evidence type="ECO:0000256" key="4">
    <source>
        <dbReference type="SAM" id="SignalP"/>
    </source>
</evidence>
<dbReference type="InterPro" id="IPR023166">
    <property type="entry name" value="BaiN-like_dom_sf"/>
</dbReference>
<feature type="signal peptide" evidence="4">
    <location>
        <begin position="1"/>
        <end position="24"/>
    </location>
</feature>
<dbReference type="Gene3D" id="1.10.8.260">
    <property type="entry name" value="HI0933 insert domain-like"/>
    <property type="match status" value="1"/>
</dbReference>
<dbReference type="InterPro" id="IPR036188">
    <property type="entry name" value="FAD/NAD-bd_sf"/>
</dbReference>
<dbReference type="Gene3D" id="3.50.50.60">
    <property type="entry name" value="FAD/NAD(P)-binding domain"/>
    <property type="match status" value="1"/>
</dbReference>
<dbReference type="OrthoDB" id="9773233at2"/>
<sequence length="435" mass="48036">MRRIIMQNKTKIAVIGAGASGMMAAVTAAKYEAEVTLFEKNERVGKKILATGNGKCNLGNTEFSMDQYYCEDKEKLRKMFGIFSVWDAITFFEDTGLMVKEKNGYLYPYSEQASSVLDVLRMELDRAEVKLMTEAEIVCADKNAEGMFIIKDTKGNSCLFDKVIIACGSPAGLKKGEGMTGYKLAEEFGHQVKDVAAGLVQLKSDETFIKGLSGVRCQAKVTLLINGLKADDEEGELQFTDYGISGIPVFQMSRQVSYALKEGKDVSVLVDFYPDQPDNALSCMSRLRYKGQSHKTLENYFTGTLNKKINMVMIKQAGLKPDMPAGKAGYEKIWEITQKCKEFPVHISGVNSMENAQVCAGGVSFEQVNTELESEIVNGLYFAGEIVDVDGKCGGYNLQWAWSSGYIAGRNAAGSSTREMIDNEHYWPDGPDMDK</sequence>
<feature type="domain" description="RsdA/BaiN/AoA(So)-like insert" evidence="6">
    <location>
        <begin position="197"/>
        <end position="358"/>
    </location>
</feature>
<evidence type="ECO:0000259" key="5">
    <source>
        <dbReference type="Pfam" id="PF03486"/>
    </source>
</evidence>
<accession>A0A3A9AS17</accession>
<evidence type="ECO:0000313" key="7">
    <source>
        <dbReference type="EMBL" id="RKI90046.1"/>
    </source>
</evidence>
<evidence type="ECO:0000313" key="8">
    <source>
        <dbReference type="Proteomes" id="UP000280696"/>
    </source>
</evidence>
<dbReference type="SUPFAM" id="SSF160996">
    <property type="entry name" value="HI0933 insert domain-like"/>
    <property type="match status" value="1"/>
</dbReference>